<evidence type="ECO:0000313" key="2">
    <source>
        <dbReference type="EMBL" id="KAK1875793.1"/>
    </source>
</evidence>
<evidence type="ECO:0000256" key="1">
    <source>
        <dbReference type="SAM" id="MobiDB-lite"/>
    </source>
</evidence>
<evidence type="ECO:0000313" key="3">
    <source>
        <dbReference type="Proteomes" id="UP001228049"/>
    </source>
</evidence>
<reference evidence="2" key="1">
    <citation type="submission" date="2023-04" db="EMBL/GenBank/DDBJ databases">
        <title>Chromosome-level genome of Chaenocephalus aceratus.</title>
        <authorList>
            <person name="Park H."/>
        </authorList>
    </citation>
    <scope>NUCLEOTIDE SEQUENCE</scope>
    <source>
        <strain evidence="2">DE</strain>
        <tissue evidence="2">Muscle</tissue>
    </source>
</reference>
<keyword evidence="3" id="KW-1185">Reference proteome</keyword>
<gene>
    <name evidence="2" type="ORF">KUDE01_015794</name>
</gene>
<feature type="compositionally biased region" description="Polar residues" evidence="1">
    <location>
        <begin position="1"/>
        <end position="29"/>
    </location>
</feature>
<organism evidence="2 3">
    <name type="scientific">Dissostichus eleginoides</name>
    <name type="common">Patagonian toothfish</name>
    <name type="synonym">Dissostichus amissus</name>
    <dbReference type="NCBI Taxonomy" id="100907"/>
    <lineage>
        <taxon>Eukaryota</taxon>
        <taxon>Metazoa</taxon>
        <taxon>Chordata</taxon>
        <taxon>Craniata</taxon>
        <taxon>Vertebrata</taxon>
        <taxon>Euteleostomi</taxon>
        <taxon>Actinopterygii</taxon>
        <taxon>Neopterygii</taxon>
        <taxon>Teleostei</taxon>
        <taxon>Neoteleostei</taxon>
        <taxon>Acanthomorphata</taxon>
        <taxon>Eupercaria</taxon>
        <taxon>Perciformes</taxon>
        <taxon>Notothenioidei</taxon>
        <taxon>Nototheniidae</taxon>
        <taxon>Dissostichus</taxon>
    </lineage>
</organism>
<feature type="non-terminal residue" evidence="2">
    <location>
        <position position="69"/>
    </location>
</feature>
<comment type="caution">
    <text evidence="2">The sequence shown here is derived from an EMBL/GenBank/DDBJ whole genome shotgun (WGS) entry which is preliminary data.</text>
</comment>
<feature type="non-terminal residue" evidence="2">
    <location>
        <position position="1"/>
    </location>
</feature>
<sequence>TLRTTTDSQTLRTNTDPQDNHRPSGQPQTGYKPELKVRGHSIDEQCAGFNIWSRTCFELKVVSELQLST</sequence>
<dbReference type="Proteomes" id="UP001228049">
    <property type="component" value="Unassembled WGS sequence"/>
</dbReference>
<dbReference type="EMBL" id="JASDAP010000073">
    <property type="protein sequence ID" value="KAK1875793.1"/>
    <property type="molecule type" value="Genomic_DNA"/>
</dbReference>
<feature type="region of interest" description="Disordered" evidence="1">
    <location>
        <begin position="1"/>
        <end position="33"/>
    </location>
</feature>
<protein>
    <submittedName>
        <fullName evidence="2">Anti-sigma F factor</fullName>
    </submittedName>
</protein>
<dbReference type="AlphaFoldDB" id="A0AAD9ENM8"/>
<accession>A0AAD9ENM8</accession>
<name>A0AAD9ENM8_DISEL</name>
<proteinExistence type="predicted"/>